<dbReference type="PANTHER" id="PTHR45931">
    <property type="entry name" value="SI:CH211-59O9.10"/>
    <property type="match status" value="1"/>
</dbReference>
<feature type="domain" description="RING-type" evidence="6">
    <location>
        <begin position="27"/>
        <end position="66"/>
    </location>
</feature>
<dbReference type="GO" id="GO:0005634">
    <property type="term" value="C:nucleus"/>
    <property type="evidence" value="ECO:0007669"/>
    <property type="project" value="TreeGrafter"/>
</dbReference>
<name>A0AAW1WMS2_RUBAR</name>
<evidence type="ECO:0000313" key="8">
    <source>
        <dbReference type="Proteomes" id="UP001457282"/>
    </source>
</evidence>
<accession>A0AAW1WMS2</accession>
<dbReference type="GO" id="GO:0006511">
    <property type="term" value="P:ubiquitin-dependent protein catabolic process"/>
    <property type="evidence" value="ECO:0007669"/>
    <property type="project" value="TreeGrafter"/>
</dbReference>
<dbReference type="PANTHER" id="PTHR45931:SF3">
    <property type="entry name" value="RING ZINC FINGER-CONTAINING PROTEIN"/>
    <property type="match status" value="1"/>
</dbReference>
<keyword evidence="1" id="KW-0479">Metal-binding</keyword>
<evidence type="ECO:0000256" key="1">
    <source>
        <dbReference type="ARBA" id="ARBA00022723"/>
    </source>
</evidence>
<dbReference type="Gene3D" id="3.30.40.10">
    <property type="entry name" value="Zinc/RING finger domain, C3HC4 (zinc finger)"/>
    <property type="match status" value="1"/>
</dbReference>
<evidence type="ECO:0000256" key="4">
    <source>
        <dbReference type="PROSITE-ProRule" id="PRU00175"/>
    </source>
</evidence>
<dbReference type="SMART" id="SM00184">
    <property type="entry name" value="RING"/>
    <property type="match status" value="1"/>
</dbReference>
<dbReference type="PROSITE" id="PS50089">
    <property type="entry name" value="ZF_RING_2"/>
    <property type="match status" value="1"/>
</dbReference>
<dbReference type="GO" id="GO:0061630">
    <property type="term" value="F:ubiquitin protein ligase activity"/>
    <property type="evidence" value="ECO:0007669"/>
    <property type="project" value="TreeGrafter"/>
</dbReference>
<dbReference type="EMBL" id="JBEDUW010000006">
    <property type="protein sequence ID" value="KAK9925061.1"/>
    <property type="molecule type" value="Genomic_DNA"/>
</dbReference>
<proteinExistence type="predicted"/>
<evidence type="ECO:0000256" key="3">
    <source>
        <dbReference type="ARBA" id="ARBA00022833"/>
    </source>
</evidence>
<keyword evidence="5" id="KW-1133">Transmembrane helix</keyword>
<sequence>MSQSISSPAETIVVAAAEGTKEYDDHCTICLEDLIFNVMEMACKHRFHSSCIESWLLRSASCPLCRRPFLSGSNRSISRRLWRFVSACFAKIFVVFYWITGWLCAWLMYLNLAICPVYPSVCPLNPFETLTWILSSLFLLVIVFLVTICPCRDDRQGDQMIDELEGNLRTHS</sequence>
<dbReference type="GO" id="GO:0008270">
    <property type="term" value="F:zinc ion binding"/>
    <property type="evidence" value="ECO:0007669"/>
    <property type="project" value="UniProtKB-KW"/>
</dbReference>
<dbReference type="InterPro" id="IPR051834">
    <property type="entry name" value="RING_finger_E3_ligase"/>
</dbReference>
<evidence type="ECO:0000256" key="2">
    <source>
        <dbReference type="ARBA" id="ARBA00022771"/>
    </source>
</evidence>
<dbReference type="InterPro" id="IPR001841">
    <property type="entry name" value="Znf_RING"/>
</dbReference>
<protein>
    <recommendedName>
        <fullName evidence="6">RING-type domain-containing protein</fullName>
    </recommendedName>
</protein>
<dbReference type="Proteomes" id="UP001457282">
    <property type="component" value="Unassembled WGS sequence"/>
</dbReference>
<organism evidence="7 8">
    <name type="scientific">Rubus argutus</name>
    <name type="common">Southern blackberry</name>
    <dbReference type="NCBI Taxonomy" id="59490"/>
    <lineage>
        <taxon>Eukaryota</taxon>
        <taxon>Viridiplantae</taxon>
        <taxon>Streptophyta</taxon>
        <taxon>Embryophyta</taxon>
        <taxon>Tracheophyta</taxon>
        <taxon>Spermatophyta</taxon>
        <taxon>Magnoliopsida</taxon>
        <taxon>eudicotyledons</taxon>
        <taxon>Gunneridae</taxon>
        <taxon>Pentapetalae</taxon>
        <taxon>rosids</taxon>
        <taxon>fabids</taxon>
        <taxon>Rosales</taxon>
        <taxon>Rosaceae</taxon>
        <taxon>Rosoideae</taxon>
        <taxon>Rosoideae incertae sedis</taxon>
        <taxon>Rubus</taxon>
    </lineage>
</organism>
<comment type="caution">
    <text evidence="7">The sequence shown here is derived from an EMBL/GenBank/DDBJ whole genome shotgun (WGS) entry which is preliminary data.</text>
</comment>
<evidence type="ECO:0000256" key="5">
    <source>
        <dbReference type="SAM" id="Phobius"/>
    </source>
</evidence>
<reference evidence="7 8" key="1">
    <citation type="journal article" date="2023" name="G3 (Bethesda)">
        <title>A chromosome-length genome assembly and annotation of blackberry (Rubus argutus, cv. 'Hillquist').</title>
        <authorList>
            <person name="Bruna T."/>
            <person name="Aryal R."/>
            <person name="Dudchenko O."/>
            <person name="Sargent D.J."/>
            <person name="Mead D."/>
            <person name="Buti M."/>
            <person name="Cavallini A."/>
            <person name="Hytonen T."/>
            <person name="Andres J."/>
            <person name="Pham M."/>
            <person name="Weisz D."/>
            <person name="Mascagni F."/>
            <person name="Usai G."/>
            <person name="Natali L."/>
            <person name="Bassil N."/>
            <person name="Fernandez G.E."/>
            <person name="Lomsadze A."/>
            <person name="Armour M."/>
            <person name="Olukolu B."/>
            <person name="Poorten T."/>
            <person name="Britton C."/>
            <person name="Davik J."/>
            <person name="Ashrafi H."/>
            <person name="Aiden E.L."/>
            <person name="Borodovsky M."/>
            <person name="Worthington M."/>
        </authorList>
    </citation>
    <scope>NUCLEOTIDE SEQUENCE [LARGE SCALE GENOMIC DNA]</scope>
    <source>
        <strain evidence="7">PI 553951</strain>
    </source>
</reference>
<keyword evidence="3" id="KW-0862">Zinc</keyword>
<keyword evidence="5" id="KW-0472">Membrane</keyword>
<evidence type="ECO:0000259" key="6">
    <source>
        <dbReference type="PROSITE" id="PS50089"/>
    </source>
</evidence>
<dbReference type="SUPFAM" id="SSF57850">
    <property type="entry name" value="RING/U-box"/>
    <property type="match status" value="1"/>
</dbReference>
<feature type="transmembrane region" description="Helical" evidence="5">
    <location>
        <begin position="84"/>
        <end position="109"/>
    </location>
</feature>
<dbReference type="Pfam" id="PF13639">
    <property type="entry name" value="zf-RING_2"/>
    <property type="match status" value="1"/>
</dbReference>
<keyword evidence="5" id="KW-0812">Transmembrane</keyword>
<dbReference type="AlphaFoldDB" id="A0AAW1WMS2"/>
<evidence type="ECO:0000313" key="7">
    <source>
        <dbReference type="EMBL" id="KAK9925061.1"/>
    </source>
</evidence>
<dbReference type="InterPro" id="IPR013083">
    <property type="entry name" value="Znf_RING/FYVE/PHD"/>
</dbReference>
<gene>
    <name evidence="7" type="ORF">M0R45_033402</name>
</gene>
<keyword evidence="2 4" id="KW-0863">Zinc-finger</keyword>
<keyword evidence="8" id="KW-1185">Reference proteome</keyword>
<feature type="transmembrane region" description="Helical" evidence="5">
    <location>
        <begin position="129"/>
        <end position="151"/>
    </location>
</feature>